<keyword evidence="7" id="KW-0472">Membrane</keyword>
<keyword evidence="10" id="KW-0969">Cilium</keyword>
<dbReference type="Pfam" id="PF01052">
    <property type="entry name" value="FliMN_C"/>
    <property type="match status" value="1"/>
</dbReference>
<keyword evidence="11" id="KW-1185">Reference proteome</keyword>
<evidence type="ECO:0000256" key="8">
    <source>
        <dbReference type="ARBA" id="ARBA00025044"/>
    </source>
</evidence>
<evidence type="ECO:0000256" key="7">
    <source>
        <dbReference type="ARBA" id="ARBA00023136"/>
    </source>
</evidence>
<evidence type="ECO:0000256" key="6">
    <source>
        <dbReference type="ARBA" id="ARBA00022779"/>
    </source>
</evidence>
<dbReference type="GO" id="GO:0009425">
    <property type="term" value="C:bacterial-type flagellum basal body"/>
    <property type="evidence" value="ECO:0007669"/>
    <property type="project" value="InterPro"/>
</dbReference>
<evidence type="ECO:0000256" key="4">
    <source>
        <dbReference type="ARBA" id="ARBA00022475"/>
    </source>
</evidence>
<dbReference type="InterPro" id="IPR001172">
    <property type="entry name" value="FliN_T3SS_HrcQb"/>
</dbReference>
<dbReference type="InterPro" id="IPR001543">
    <property type="entry name" value="FliN-like_C"/>
</dbReference>
<keyword evidence="10" id="KW-0282">Flagellum</keyword>
<keyword evidence="10" id="KW-0966">Cell projection</keyword>
<dbReference type="SUPFAM" id="SSF103039">
    <property type="entry name" value="CheC-like"/>
    <property type="match status" value="1"/>
</dbReference>
<dbReference type="KEGG" id="sdl:Sdel_0298"/>
<dbReference type="Gene3D" id="2.30.330.10">
    <property type="entry name" value="SpoA-like"/>
    <property type="match status" value="1"/>
</dbReference>
<reference evidence="11" key="1">
    <citation type="submission" date="2009-11" db="EMBL/GenBank/DDBJ databases">
        <title>The complete genome of Sulfurospirillum deleyianum DSM 6946.</title>
        <authorList>
            <consortium name="US DOE Joint Genome Institute (JGI-PGF)"/>
            <person name="Lucas S."/>
            <person name="Copeland A."/>
            <person name="Lapidus A."/>
            <person name="Glavina del Rio T."/>
            <person name="Dalin E."/>
            <person name="Tice H."/>
            <person name="Bruce D."/>
            <person name="Goodwin L."/>
            <person name="Pitluck S."/>
            <person name="Kyrpides N."/>
            <person name="Mavromatis K."/>
            <person name="Ivanova N."/>
            <person name="Ovchinnikova G."/>
            <person name="Munk A.C."/>
            <person name="Lu M."/>
            <person name="Brettin T."/>
            <person name="Detter J.C."/>
            <person name="Han C."/>
            <person name="Tapia R."/>
            <person name="Larimer F."/>
            <person name="Land M."/>
            <person name="Hauser L."/>
            <person name="Markowitz V."/>
            <person name="Cheng J.F."/>
            <person name="Hugenholtz P."/>
            <person name="Woyke T."/>
            <person name="Wu D."/>
            <person name="Aumann P."/>
            <person name="Schneider S."/>
            <person name="Lang E."/>
            <person name="Spring S."/>
            <person name="Klenk H.P."/>
            <person name="Eisen J.A."/>
        </authorList>
    </citation>
    <scope>NUCLEOTIDE SEQUENCE [LARGE SCALE GENOMIC DNA]</scope>
    <source>
        <strain evidence="11">ATCC 51133 / DSM 6946 / 5175</strain>
    </source>
</reference>
<dbReference type="InterPro" id="IPR012826">
    <property type="entry name" value="FliN"/>
</dbReference>
<dbReference type="OrthoDB" id="9773459at2"/>
<comment type="function">
    <text evidence="8">FliM is one of three proteins (FliG, FliN, FliM) that forms the rotor-mounted switch complex (C ring), located at the base of the basal body. This complex interacts with the CheY and CheZ chemotaxis proteins, in addition to contacting components of the motor that determine the direction of flagellar rotation.</text>
</comment>
<dbReference type="HOGENOM" id="CLU_082691_0_0_7"/>
<comment type="subcellular location">
    <subcellularLocation>
        <location evidence="1">Cell membrane</location>
        <topology evidence="1">Peripheral membrane protein</topology>
        <orientation evidence="1">Cytoplasmic side</orientation>
    </subcellularLocation>
</comment>
<dbReference type="NCBIfam" id="TIGR02480">
    <property type="entry name" value="fliN"/>
    <property type="match status" value="1"/>
</dbReference>
<dbReference type="NCBIfam" id="NF006272">
    <property type="entry name" value="PRK08432.1"/>
    <property type="match status" value="1"/>
</dbReference>
<accession>D1B0L6</accession>
<dbReference type="GO" id="GO:0071973">
    <property type="term" value="P:bacterial-type flagellum-dependent cell motility"/>
    <property type="evidence" value="ECO:0007669"/>
    <property type="project" value="InterPro"/>
</dbReference>
<keyword evidence="4" id="KW-1003">Cell membrane</keyword>
<dbReference type="InterPro" id="IPR028976">
    <property type="entry name" value="CheC-like_sf"/>
</dbReference>
<evidence type="ECO:0000256" key="1">
    <source>
        <dbReference type="ARBA" id="ARBA00004413"/>
    </source>
</evidence>
<evidence type="ECO:0000313" key="11">
    <source>
        <dbReference type="Proteomes" id="UP000002222"/>
    </source>
</evidence>
<evidence type="ECO:0000313" key="10">
    <source>
        <dbReference type="EMBL" id="ACZ11335.1"/>
    </source>
</evidence>
<keyword evidence="6" id="KW-0283">Flagellar rotation</keyword>
<dbReference type="Gene3D" id="3.40.1550.10">
    <property type="entry name" value="CheC-like"/>
    <property type="match status" value="1"/>
</dbReference>
<evidence type="ECO:0000256" key="2">
    <source>
        <dbReference type="ARBA" id="ARBA00009226"/>
    </source>
</evidence>
<comment type="similarity">
    <text evidence="2">Belongs to the FliN/MopA/SpaO family.</text>
</comment>
<dbReference type="AlphaFoldDB" id="D1B0L6"/>
<dbReference type="STRING" id="525898.Sdel_0298"/>
<dbReference type="SUPFAM" id="SSF101801">
    <property type="entry name" value="Surface presentation of antigens (SPOA)"/>
    <property type="match status" value="1"/>
</dbReference>
<dbReference type="GO" id="GO:0003774">
    <property type="term" value="F:cytoskeletal motor activity"/>
    <property type="evidence" value="ECO:0007669"/>
    <property type="project" value="InterPro"/>
</dbReference>
<dbReference type="InterPro" id="IPR036429">
    <property type="entry name" value="SpoA-like_sf"/>
</dbReference>
<evidence type="ECO:0000256" key="5">
    <source>
        <dbReference type="ARBA" id="ARBA00022500"/>
    </source>
</evidence>
<name>D1B0L6_SULD5</name>
<dbReference type="PANTHER" id="PTHR43484:SF1">
    <property type="entry name" value="FLAGELLAR MOTOR SWITCH PROTEIN FLIN"/>
    <property type="match status" value="1"/>
</dbReference>
<proteinExistence type="inferred from homology"/>
<dbReference type="EMBL" id="CP001816">
    <property type="protein sequence ID" value="ACZ11335.1"/>
    <property type="molecule type" value="Genomic_DNA"/>
</dbReference>
<dbReference type="PRINTS" id="PR00956">
    <property type="entry name" value="FLGMOTORFLIN"/>
</dbReference>
<gene>
    <name evidence="10" type="ordered locus">Sdel_0298</name>
</gene>
<organism evidence="10 11">
    <name type="scientific">Sulfurospirillum deleyianum (strain ATCC 51133 / DSM 6946 / 5175)</name>
    <dbReference type="NCBI Taxonomy" id="525898"/>
    <lineage>
        <taxon>Bacteria</taxon>
        <taxon>Pseudomonadati</taxon>
        <taxon>Campylobacterota</taxon>
        <taxon>Epsilonproteobacteria</taxon>
        <taxon>Campylobacterales</taxon>
        <taxon>Sulfurospirillaceae</taxon>
        <taxon>Sulfurospirillum</taxon>
    </lineage>
</organism>
<feature type="domain" description="Flagellar motor switch protein FliN-like C-terminal" evidence="9">
    <location>
        <begin position="206"/>
        <end position="275"/>
    </location>
</feature>
<dbReference type="InterPro" id="IPR051469">
    <property type="entry name" value="FliN/MopA/SpaO"/>
</dbReference>
<keyword evidence="5" id="KW-0145">Chemotaxis</keyword>
<dbReference type="GO" id="GO:0006935">
    <property type="term" value="P:chemotaxis"/>
    <property type="evidence" value="ECO:0007669"/>
    <property type="project" value="UniProtKB-KW"/>
</dbReference>
<dbReference type="PANTHER" id="PTHR43484">
    <property type="match status" value="1"/>
</dbReference>
<evidence type="ECO:0000256" key="3">
    <source>
        <dbReference type="ARBA" id="ARBA00021897"/>
    </source>
</evidence>
<dbReference type="GO" id="GO:0005886">
    <property type="term" value="C:plasma membrane"/>
    <property type="evidence" value="ECO:0007669"/>
    <property type="project" value="UniProtKB-SubCell"/>
</dbReference>
<sequence length="286" mass="31612">MNTFVQLLQQEVISTIEGLTGIAPQVELNKEESTESKLRLSPPLARLDVSVGGDMHGRMRVTVATSIATAIGDMMLGGEGLEKEEMDAEDLDATKEIVSNILSSFSRSLASQKNMPKLEFDIESVEYIDANSEIEFRGYEKLFIYNLAIHMSHDTIAFAISSELTPLVEDMPRMDTPKESIPESALIEPKKVVPSMSPEEISNIELIKDVRLPIRVRIGSKKMLLKDVLSMDIGSVIELDQLANDPLEILVGDKVIAMGEVVIVDGNFGVQIGEIGTKRERLEKLR</sequence>
<dbReference type="RefSeq" id="WP_012856101.1">
    <property type="nucleotide sequence ID" value="NC_013512.1"/>
</dbReference>
<evidence type="ECO:0000259" key="9">
    <source>
        <dbReference type="Pfam" id="PF01052"/>
    </source>
</evidence>
<dbReference type="eggNOG" id="COG1886">
    <property type="taxonomic scope" value="Bacteria"/>
</dbReference>
<reference evidence="10 11" key="2">
    <citation type="journal article" date="2010" name="Stand. Genomic Sci.">
        <title>Complete genome sequence of Sulfurospirillum deleyianum type strain (5175).</title>
        <authorList>
            <person name="Sikorski J."/>
            <person name="Lapidus A."/>
            <person name="Copeland A."/>
            <person name="Glavina Del Rio T."/>
            <person name="Nolan M."/>
            <person name="Lucas S."/>
            <person name="Chen F."/>
            <person name="Tice H."/>
            <person name="Cheng J.F."/>
            <person name="Saunders E."/>
            <person name="Bruce D."/>
            <person name="Goodwin L."/>
            <person name="Pitluck S."/>
            <person name="Ovchinnikova G."/>
            <person name="Pati A."/>
            <person name="Ivanova N."/>
            <person name="Mavromatis K."/>
            <person name="Chen A."/>
            <person name="Palaniappan K."/>
            <person name="Chain P."/>
            <person name="Land M."/>
            <person name="Hauser L."/>
            <person name="Chang Y.J."/>
            <person name="Jeffries C.D."/>
            <person name="Brettin T."/>
            <person name="Detter J.C."/>
            <person name="Han C."/>
            <person name="Rohde M."/>
            <person name="Lang E."/>
            <person name="Spring S."/>
            <person name="Goker M."/>
            <person name="Bristow J."/>
            <person name="Eisen J.A."/>
            <person name="Markowitz V."/>
            <person name="Hugenholtz P."/>
            <person name="Kyrpides N.C."/>
            <person name="Klenk H.P."/>
        </authorList>
    </citation>
    <scope>NUCLEOTIDE SEQUENCE [LARGE SCALE GENOMIC DNA]</scope>
    <source>
        <strain evidence="11">ATCC 51133 / DSM 6946 / 5175</strain>
    </source>
</reference>
<protein>
    <recommendedName>
        <fullName evidence="3">Flagellar motor switch protein FliN</fullName>
    </recommendedName>
</protein>
<dbReference type="Proteomes" id="UP000002222">
    <property type="component" value="Chromosome"/>
</dbReference>